<protein>
    <submittedName>
        <fullName evidence="2">Uncharacterized protein</fullName>
    </submittedName>
</protein>
<reference evidence="3" key="1">
    <citation type="journal article" date="2019" name="Int. J. Syst. Evol. Microbiol.">
        <title>The Global Catalogue of Microorganisms (GCM) 10K type strain sequencing project: providing services to taxonomists for standard genome sequencing and annotation.</title>
        <authorList>
            <consortium name="The Broad Institute Genomics Platform"/>
            <consortium name="The Broad Institute Genome Sequencing Center for Infectious Disease"/>
            <person name="Wu L."/>
            <person name="Ma J."/>
        </authorList>
    </citation>
    <scope>NUCLEOTIDE SEQUENCE [LARGE SCALE GENOMIC DNA]</scope>
    <source>
        <strain evidence="3">KCTC 52042</strain>
    </source>
</reference>
<evidence type="ECO:0000313" key="3">
    <source>
        <dbReference type="Proteomes" id="UP001597460"/>
    </source>
</evidence>
<dbReference type="Proteomes" id="UP001597460">
    <property type="component" value="Unassembled WGS sequence"/>
</dbReference>
<dbReference type="RefSeq" id="WP_390298833.1">
    <property type="nucleotide sequence ID" value="NZ_JBHULI010000004.1"/>
</dbReference>
<accession>A0ABW5JJ10</accession>
<dbReference type="EMBL" id="JBHULI010000004">
    <property type="protein sequence ID" value="MFD2531557.1"/>
    <property type="molecule type" value="Genomic_DNA"/>
</dbReference>
<keyword evidence="1" id="KW-1133">Transmembrane helix</keyword>
<sequence length="64" mass="7378">MTRKEKFARFVAGIIVFAPIYASGMYLFSDTGFDWLETVVISVLWSAGMVVFEMFWQKRSADKT</sequence>
<feature type="transmembrane region" description="Helical" evidence="1">
    <location>
        <begin position="35"/>
        <end position="56"/>
    </location>
</feature>
<name>A0ABW5JJ10_9BACT</name>
<keyword evidence="1" id="KW-0472">Membrane</keyword>
<keyword evidence="1" id="KW-0812">Transmembrane</keyword>
<gene>
    <name evidence="2" type="ORF">ACFSVN_03770</name>
</gene>
<evidence type="ECO:0000256" key="1">
    <source>
        <dbReference type="SAM" id="Phobius"/>
    </source>
</evidence>
<comment type="caution">
    <text evidence="2">The sequence shown here is derived from an EMBL/GenBank/DDBJ whole genome shotgun (WGS) entry which is preliminary data.</text>
</comment>
<evidence type="ECO:0000313" key="2">
    <source>
        <dbReference type="EMBL" id="MFD2531557.1"/>
    </source>
</evidence>
<organism evidence="2 3">
    <name type="scientific">Gracilimonas halophila</name>
    <dbReference type="NCBI Taxonomy" id="1834464"/>
    <lineage>
        <taxon>Bacteria</taxon>
        <taxon>Pseudomonadati</taxon>
        <taxon>Balneolota</taxon>
        <taxon>Balneolia</taxon>
        <taxon>Balneolales</taxon>
        <taxon>Balneolaceae</taxon>
        <taxon>Gracilimonas</taxon>
    </lineage>
</organism>
<proteinExistence type="predicted"/>
<feature type="transmembrane region" description="Helical" evidence="1">
    <location>
        <begin position="7"/>
        <end position="29"/>
    </location>
</feature>
<keyword evidence="3" id="KW-1185">Reference proteome</keyword>